<organism evidence="8 9">
    <name type="scientific">Hondaea fermentalgiana</name>
    <dbReference type="NCBI Taxonomy" id="2315210"/>
    <lineage>
        <taxon>Eukaryota</taxon>
        <taxon>Sar</taxon>
        <taxon>Stramenopiles</taxon>
        <taxon>Bigyra</taxon>
        <taxon>Labyrinthulomycetes</taxon>
        <taxon>Thraustochytrida</taxon>
        <taxon>Thraustochytriidae</taxon>
        <taxon>Hondaea</taxon>
    </lineage>
</organism>
<dbReference type="InterPro" id="IPR013746">
    <property type="entry name" value="HMG_CoA_synt_C_dom"/>
</dbReference>
<accession>A0A2R5G156</accession>
<comment type="pathway">
    <text evidence="5">Metabolic intermediate biosynthesis; (R)-mevalonate biosynthesis; (R)-mevalonate from acetyl-CoA: step 2/3.</text>
</comment>
<name>A0A2R5G156_9STRA</name>
<comment type="function">
    <text evidence="5">Catalyzes the condensation of acetyl-CoA with acetoacetyl-CoA to form HMG-CoA.</text>
</comment>
<evidence type="ECO:0000256" key="5">
    <source>
        <dbReference type="RuleBase" id="RU364071"/>
    </source>
</evidence>
<comment type="similarity">
    <text evidence="1 5">Belongs to the thiolase-like superfamily. HMG-CoA synthase family.</text>
</comment>
<keyword evidence="5" id="KW-0443">Lipid metabolism</keyword>
<gene>
    <name evidence="8" type="ORF">FCC1311_114061</name>
</gene>
<dbReference type="SUPFAM" id="SSF53901">
    <property type="entry name" value="Thiolase-like"/>
    <property type="match status" value="2"/>
</dbReference>
<dbReference type="InParanoid" id="A0A2R5G156"/>
<dbReference type="InterPro" id="IPR010122">
    <property type="entry name" value="HMG_CoA_synthase_euk"/>
</dbReference>
<keyword evidence="5" id="KW-0753">Steroid metabolism</keyword>
<feature type="binding site" evidence="4">
    <location>
        <position position="257"/>
    </location>
    <ligand>
        <name>CoA</name>
        <dbReference type="ChEBI" id="CHEBI:57287"/>
    </ligand>
</feature>
<evidence type="ECO:0000259" key="6">
    <source>
        <dbReference type="Pfam" id="PF01154"/>
    </source>
</evidence>
<dbReference type="EMBL" id="BEYU01000008">
    <property type="protein sequence ID" value="GBG24740.1"/>
    <property type="molecule type" value="Genomic_DNA"/>
</dbReference>
<reference evidence="8 9" key="1">
    <citation type="submission" date="2017-12" db="EMBL/GenBank/DDBJ databases">
        <title>Sequencing, de novo assembly and annotation of complete genome of a new Thraustochytrid species, strain FCC1311.</title>
        <authorList>
            <person name="Sedici K."/>
            <person name="Godart F."/>
            <person name="Aiese Cigliano R."/>
            <person name="Sanseverino W."/>
            <person name="Barakat M."/>
            <person name="Ortet P."/>
            <person name="Marechal E."/>
            <person name="Cagnac O."/>
            <person name="Amato A."/>
        </authorList>
    </citation>
    <scope>NUCLEOTIDE SEQUENCE [LARGE SCALE GENOMIC DNA]</scope>
</reference>
<dbReference type="AlphaFoldDB" id="A0A2R5G156"/>
<dbReference type="InterPro" id="IPR016039">
    <property type="entry name" value="Thiolase-like"/>
</dbReference>
<evidence type="ECO:0000313" key="9">
    <source>
        <dbReference type="Proteomes" id="UP000241890"/>
    </source>
</evidence>
<dbReference type="Proteomes" id="UP000241890">
    <property type="component" value="Unassembled WGS sequence"/>
</dbReference>
<dbReference type="Pfam" id="PF08540">
    <property type="entry name" value="HMG_CoA_synt_C"/>
    <property type="match status" value="1"/>
</dbReference>
<feature type="active site" description="Acyl-thioester intermediate" evidence="3">
    <location>
        <position position="117"/>
    </location>
</feature>
<feature type="domain" description="Hydroxymethylglutaryl-coenzyme A synthase N-terminal" evidence="6">
    <location>
        <begin position="3"/>
        <end position="174"/>
    </location>
</feature>
<dbReference type="EC" id="2.3.3.10" evidence="5"/>
<dbReference type="CDD" id="cd00827">
    <property type="entry name" value="init_cond_enzymes"/>
    <property type="match status" value="1"/>
</dbReference>
<evidence type="ECO:0000256" key="2">
    <source>
        <dbReference type="ARBA" id="ARBA00022679"/>
    </source>
</evidence>
<dbReference type="GO" id="GO:0004421">
    <property type="term" value="F:hydroxymethylglutaryl-CoA synthase activity"/>
    <property type="evidence" value="ECO:0007669"/>
    <property type="project" value="UniProtKB-EC"/>
</dbReference>
<keyword evidence="5" id="KW-1207">Sterol metabolism</keyword>
<evidence type="ECO:0000256" key="4">
    <source>
        <dbReference type="PIRSR" id="PIRSR610122-2"/>
    </source>
</evidence>
<dbReference type="GO" id="GO:0016126">
    <property type="term" value="P:sterol biosynthetic process"/>
    <property type="evidence" value="ECO:0007669"/>
    <property type="project" value="UniProtKB-KW"/>
</dbReference>
<proteinExistence type="inferred from homology"/>
<comment type="catalytic activity">
    <reaction evidence="5">
        <text>acetoacetyl-CoA + acetyl-CoA + H2O = (3S)-3-hydroxy-3-methylglutaryl-CoA + CoA + H(+)</text>
        <dbReference type="Rhea" id="RHEA:10188"/>
        <dbReference type="ChEBI" id="CHEBI:15377"/>
        <dbReference type="ChEBI" id="CHEBI:15378"/>
        <dbReference type="ChEBI" id="CHEBI:43074"/>
        <dbReference type="ChEBI" id="CHEBI:57286"/>
        <dbReference type="ChEBI" id="CHEBI:57287"/>
        <dbReference type="ChEBI" id="CHEBI:57288"/>
        <dbReference type="EC" id="2.3.3.10"/>
    </reaction>
</comment>
<dbReference type="NCBIfam" id="TIGR01833">
    <property type="entry name" value="HMG-CoA-S_euk"/>
    <property type="match status" value="1"/>
</dbReference>
<feature type="domain" description="Hydroxymethylglutaryl-coenzyme A synthase C-terminal" evidence="7">
    <location>
        <begin position="176"/>
        <end position="454"/>
    </location>
</feature>
<evidence type="ECO:0000313" key="8">
    <source>
        <dbReference type="EMBL" id="GBG24740.1"/>
    </source>
</evidence>
<feature type="binding site" evidence="4">
    <location>
        <position position="209"/>
    </location>
    <ligand>
        <name>CoA</name>
        <dbReference type="ChEBI" id="CHEBI:57287"/>
    </ligand>
</feature>
<dbReference type="GO" id="GO:0010142">
    <property type="term" value="P:farnesyl diphosphate biosynthetic process, mevalonate pathway"/>
    <property type="evidence" value="ECO:0007669"/>
    <property type="project" value="InterPro"/>
</dbReference>
<dbReference type="Gene3D" id="3.40.47.10">
    <property type="match status" value="1"/>
</dbReference>
<dbReference type="Pfam" id="PF01154">
    <property type="entry name" value="HMG_CoA_synt_N"/>
    <property type="match status" value="1"/>
</dbReference>
<sequence>MARNVGIVASDCYFPSTYVAQEDLEQYDGIAAGKYTKGLGQTNMAFVGAGEDINSMCMSALSNLMDKYGLNYNDIGRLEVGTETIIDKSKSTKTSLMSLFTESGNSDVLGITNVNACYGGTSALFNTIDWVESSAWDGRYGVVLCGDIAVYEKGPARPTGGAGVVALLVGPNAPLTFENKLRSSHFEDAYDFYKPFLSSEYPAVDGHLSNSCYLRAVDRCYNLYTKKFKEAYGEDFDVFGNSPGKAQHALFHQPYTKLVQKSYARLMYNDAKRGGDIVGDSEILKEIAAEFGEVDDVASYTDRALDKKCVTASADAYNERVFPYTIAGRNLGNSYTGSLYFGLLSLIAQSDKLAKKDDRVLMFSYGSGLAATMFSAKIEGSLEEQRTTCNLLARLDDRVKATPEQFTEALEMREQFYTATDFEFPSVNDTKLAPHPGSFSLAGVDSMGRRAYTRSQSSVAEAASSRAFSTNVRAMRFARRALLRR</sequence>
<comment type="caution">
    <text evidence="8">The sequence shown here is derived from an EMBL/GenBank/DDBJ whole genome shotgun (WGS) entry which is preliminary data.</text>
</comment>
<keyword evidence="9" id="KW-1185">Reference proteome</keyword>
<dbReference type="OrthoDB" id="1269963at2759"/>
<keyword evidence="5" id="KW-0752">Steroid biosynthesis</keyword>
<dbReference type="InterPro" id="IPR013528">
    <property type="entry name" value="HMG_CoA_synth_N"/>
</dbReference>
<dbReference type="PANTHER" id="PTHR43323">
    <property type="entry name" value="3-HYDROXY-3-METHYLGLUTARYL COENZYME A SYNTHASE"/>
    <property type="match status" value="1"/>
</dbReference>
<dbReference type="FunFam" id="3.40.47.10:FF:000008">
    <property type="entry name" value="3-hydroxy-3-methylglutaryl coenzyme A synthase"/>
    <property type="match status" value="1"/>
</dbReference>
<dbReference type="PANTHER" id="PTHR43323:SF2">
    <property type="entry name" value="HYDROXYMETHYLGLUTARYL-COA SYNTHASE"/>
    <property type="match status" value="1"/>
</dbReference>
<evidence type="ECO:0000256" key="3">
    <source>
        <dbReference type="PIRSR" id="PIRSR610122-1"/>
    </source>
</evidence>
<feature type="active site" description="Proton donor/acceptor" evidence="3">
    <location>
        <position position="83"/>
    </location>
</feature>
<keyword evidence="5" id="KW-0756">Sterol biosynthesis</keyword>
<evidence type="ECO:0000256" key="1">
    <source>
        <dbReference type="ARBA" id="ARBA00007061"/>
    </source>
</evidence>
<dbReference type="UniPathway" id="UPA00058">
    <property type="reaction ID" value="UER00102"/>
</dbReference>
<evidence type="ECO:0000259" key="7">
    <source>
        <dbReference type="Pfam" id="PF08540"/>
    </source>
</evidence>
<dbReference type="GO" id="GO:0006084">
    <property type="term" value="P:acetyl-CoA metabolic process"/>
    <property type="evidence" value="ECO:0007669"/>
    <property type="project" value="InterPro"/>
</dbReference>
<protein>
    <recommendedName>
        <fullName evidence="5">Hydroxymethylglutaryl-CoA synthase</fullName>
        <shortName evidence="5">HMG-CoA synthase</shortName>
        <ecNumber evidence="5">2.3.3.10</ecNumber>
    </recommendedName>
    <alternativeName>
        <fullName evidence="5">3-hydroxy-3-methylglutaryl coenzyme A synthase</fullName>
    </alternativeName>
</protein>
<feature type="binding site" evidence="4">
    <location>
        <position position="261"/>
    </location>
    <ligand>
        <name>CoA</name>
        <dbReference type="ChEBI" id="CHEBI:57287"/>
    </ligand>
</feature>
<feature type="active site" description="Proton donor/acceptor" evidence="3">
    <location>
        <position position="252"/>
    </location>
</feature>
<keyword evidence="2 5" id="KW-0808">Transferase</keyword>
<keyword evidence="5" id="KW-0444">Lipid biosynthesis</keyword>